<proteinExistence type="predicted"/>
<protein>
    <recommendedName>
        <fullName evidence="2">DUF4349 domain-containing protein</fullName>
    </recommendedName>
</protein>
<keyword evidence="1" id="KW-1133">Transmembrane helix</keyword>
<dbReference type="InterPro" id="IPR025645">
    <property type="entry name" value="DUF4349"/>
</dbReference>
<dbReference type="AlphaFoldDB" id="A0A1F7IEY4"/>
<feature type="transmembrane region" description="Helical" evidence="1">
    <location>
        <begin position="279"/>
        <end position="301"/>
    </location>
</feature>
<evidence type="ECO:0000313" key="4">
    <source>
        <dbReference type="Proteomes" id="UP000177698"/>
    </source>
</evidence>
<dbReference type="Pfam" id="PF14257">
    <property type="entry name" value="DUF4349"/>
    <property type="match status" value="1"/>
</dbReference>
<organism evidence="3 4">
    <name type="scientific">Candidatus Roizmanbacteria bacterium RIFCSPLOWO2_01_FULL_37_12</name>
    <dbReference type="NCBI Taxonomy" id="1802056"/>
    <lineage>
        <taxon>Bacteria</taxon>
        <taxon>Candidatus Roizmaniibacteriota</taxon>
    </lineage>
</organism>
<gene>
    <name evidence="3" type="ORF">A2954_02605</name>
</gene>
<accession>A0A1F7IEY4</accession>
<reference evidence="3 4" key="1">
    <citation type="journal article" date="2016" name="Nat. Commun.">
        <title>Thousands of microbial genomes shed light on interconnected biogeochemical processes in an aquifer system.</title>
        <authorList>
            <person name="Anantharaman K."/>
            <person name="Brown C.T."/>
            <person name="Hug L.A."/>
            <person name="Sharon I."/>
            <person name="Castelle C.J."/>
            <person name="Probst A.J."/>
            <person name="Thomas B.C."/>
            <person name="Singh A."/>
            <person name="Wilkins M.J."/>
            <person name="Karaoz U."/>
            <person name="Brodie E.L."/>
            <person name="Williams K.H."/>
            <person name="Hubbard S.S."/>
            <person name="Banfield J.F."/>
        </authorList>
    </citation>
    <scope>NUCLEOTIDE SEQUENCE [LARGE SCALE GENOMIC DNA]</scope>
</reference>
<dbReference type="STRING" id="1802056.A2954_02605"/>
<dbReference type="Proteomes" id="UP000177698">
    <property type="component" value="Unassembled WGS sequence"/>
</dbReference>
<feature type="transmembrane region" description="Helical" evidence="1">
    <location>
        <begin position="12"/>
        <end position="30"/>
    </location>
</feature>
<feature type="domain" description="DUF4349" evidence="2">
    <location>
        <begin position="88"/>
        <end position="297"/>
    </location>
</feature>
<comment type="caution">
    <text evidence="3">The sequence shown here is derived from an EMBL/GenBank/DDBJ whole genome shotgun (WGS) entry which is preliminary data.</text>
</comment>
<name>A0A1F7IEY4_9BACT</name>
<evidence type="ECO:0000313" key="3">
    <source>
        <dbReference type="EMBL" id="OGK41917.1"/>
    </source>
</evidence>
<keyword evidence="1" id="KW-0812">Transmembrane</keyword>
<sequence length="310" mass="35172">MYRLFNWIKNHKLTFILLLIVIYFIYSKFFSTARSRQFSQFSPSQGSVSAPMTGFEARQTSKLGFAAPAMPDIMPPYEAPPTTDVANRMVISESYLSLLVKDVRASLNQIIQTVESMGGYMVTSYLNNPQDAPTATLTVRVPSDQLQSALEQFRGLAVKVVSENLSGQDVTDEYVDNQARLETLEKTKAKFEEIFDKATRIEDILNVQQQIINLQSQIDAVIGQQNYLEKNAQMARLTIYLSTDELALPYAPSETWRPEVIFRQAVRSLIGHLRRLGTALIWLAVYSIVLIPTLLLVRYFMRKVKNGQVL</sequence>
<evidence type="ECO:0000259" key="2">
    <source>
        <dbReference type="Pfam" id="PF14257"/>
    </source>
</evidence>
<evidence type="ECO:0000256" key="1">
    <source>
        <dbReference type="SAM" id="Phobius"/>
    </source>
</evidence>
<keyword evidence="1" id="KW-0472">Membrane</keyword>
<dbReference type="EMBL" id="MGAG01000008">
    <property type="protein sequence ID" value="OGK41917.1"/>
    <property type="molecule type" value="Genomic_DNA"/>
</dbReference>